<evidence type="ECO:0000256" key="4">
    <source>
        <dbReference type="SAM" id="MobiDB-lite"/>
    </source>
</evidence>
<gene>
    <name evidence="5" type="primary">Ankrd44</name>
    <name evidence="5" type="ORF">SDJN03_07896</name>
</gene>
<evidence type="ECO:0000256" key="3">
    <source>
        <dbReference type="PROSITE-ProRule" id="PRU00023"/>
    </source>
</evidence>
<keyword evidence="1" id="KW-0677">Repeat</keyword>
<feature type="repeat" description="ANK" evidence="3">
    <location>
        <begin position="221"/>
        <end position="253"/>
    </location>
</feature>
<evidence type="ECO:0000256" key="1">
    <source>
        <dbReference type="ARBA" id="ARBA00022737"/>
    </source>
</evidence>
<feature type="region of interest" description="Disordered" evidence="4">
    <location>
        <begin position="460"/>
        <end position="493"/>
    </location>
</feature>
<dbReference type="AlphaFoldDB" id="A0AAV6NT98"/>
<feature type="compositionally biased region" description="Low complexity" evidence="4">
    <location>
        <begin position="601"/>
        <end position="614"/>
    </location>
</feature>
<proteinExistence type="predicted"/>
<sequence>MPPTYFPLRWESTGDHWWYASPIDWAAANGHYDLVRQLLRIDGNHLIKLTSLRRIRRLEMVWDDEEQFHDVAKCRSDVSRKLLIESESKQGKNSLIRAGYGGWLIYTAASAGDLAFVQELLVRNPLLVFGEGEYGVTDILYAAARSKNSEVFRILYDFSVSPRFSTRREGGLEEHIREIPAAYKWEMMNRGVHAAARGSNLKILKDLLADCSDVLACRDAQGSTILHAAAGRGQVEVVEYLVQTFPIIKSVDHQGNTALHIAASRGQLAAVEALIAASPSSISLRNNAGETFLHKAISGFQTPAFRRLDRQIDLLKKVICGKVVNMDDIINDRNNDGRTALHMAAIGNVHSDLVQLLMTARSIDLNVRDFSGMTPLDYLKQNTHSASADMLIRQLISAGGIFGCHDYNTRKAIASQLKLQGIGSSPGTSFRVSDNEILLYTGIEHASYIIPDHGSAGMSSSSVELSPYDSTNENRNWSNRNSSSTVKKSGSVNSAAQRLKSVFHWPRIKDKKKKEISKKQIDEGFIEESHKKYSSSDETLTPLRQRFSKPLALPNNKRTLSVRSNQSSPSTKKKHATGLMRGVTQGMPHIAIPAIPHRSRSSSFSKSSLSSPNSADKQKGICFDSDGAGPSSSSNQAIESETRNNLGKQSSVDRKLRSQYFCFGAGSLIGRTTVSKRQRQQQSQSYKLPVVSVS</sequence>
<evidence type="ECO:0000313" key="6">
    <source>
        <dbReference type="Proteomes" id="UP000685013"/>
    </source>
</evidence>
<dbReference type="Pfam" id="PF12796">
    <property type="entry name" value="Ank_2"/>
    <property type="match status" value="1"/>
</dbReference>
<accession>A0AAV6NT98</accession>
<feature type="compositionally biased region" description="Polar residues" evidence="4">
    <location>
        <begin position="556"/>
        <end position="570"/>
    </location>
</feature>
<comment type="caution">
    <text evidence="5">The sequence shown here is derived from an EMBL/GenBank/DDBJ whole genome shotgun (WGS) entry which is preliminary data.</text>
</comment>
<dbReference type="PROSITE" id="PS50297">
    <property type="entry name" value="ANK_REP_REGION"/>
    <property type="match status" value="2"/>
</dbReference>
<dbReference type="PANTHER" id="PTHR24126:SF40">
    <property type="entry name" value="ANKYRIN REPEAT FAMILY PROTEIN"/>
    <property type="match status" value="1"/>
</dbReference>
<feature type="compositionally biased region" description="Low complexity" evidence="4">
    <location>
        <begin position="470"/>
        <end position="485"/>
    </location>
</feature>
<dbReference type="SMART" id="SM00248">
    <property type="entry name" value="ANK"/>
    <property type="match status" value="7"/>
</dbReference>
<dbReference type="Proteomes" id="UP000685013">
    <property type="component" value="Chromosome 4"/>
</dbReference>
<organism evidence="5 6">
    <name type="scientific">Cucurbita argyrosperma subsp. sororia</name>
    <dbReference type="NCBI Taxonomy" id="37648"/>
    <lineage>
        <taxon>Eukaryota</taxon>
        <taxon>Viridiplantae</taxon>
        <taxon>Streptophyta</taxon>
        <taxon>Embryophyta</taxon>
        <taxon>Tracheophyta</taxon>
        <taxon>Spermatophyta</taxon>
        <taxon>Magnoliopsida</taxon>
        <taxon>eudicotyledons</taxon>
        <taxon>Gunneridae</taxon>
        <taxon>Pentapetalae</taxon>
        <taxon>rosids</taxon>
        <taxon>fabids</taxon>
        <taxon>Cucurbitales</taxon>
        <taxon>Cucurbitaceae</taxon>
        <taxon>Cucurbiteae</taxon>
        <taxon>Cucurbita</taxon>
    </lineage>
</organism>
<feature type="repeat" description="ANK" evidence="3">
    <location>
        <begin position="254"/>
        <end position="275"/>
    </location>
</feature>
<feature type="region of interest" description="Disordered" evidence="4">
    <location>
        <begin position="597"/>
        <end position="653"/>
    </location>
</feature>
<name>A0AAV6NT98_9ROSI</name>
<keyword evidence="6" id="KW-1185">Reference proteome</keyword>
<feature type="compositionally biased region" description="Polar residues" evidence="4">
    <location>
        <begin position="630"/>
        <end position="650"/>
    </location>
</feature>
<evidence type="ECO:0000256" key="2">
    <source>
        <dbReference type="ARBA" id="ARBA00023043"/>
    </source>
</evidence>
<dbReference type="PROSITE" id="PS50088">
    <property type="entry name" value="ANK_REPEAT"/>
    <property type="match status" value="2"/>
</dbReference>
<dbReference type="EMBL" id="JAGKQH010000004">
    <property type="protein sequence ID" value="KAG6602663.1"/>
    <property type="molecule type" value="Genomic_DNA"/>
</dbReference>
<dbReference type="InterPro" id="IPR002110">
    <property type="entry name" value="Ankyrin_rpt"/>
</dbReference>
<dbReference type="PANTHER" id="PTHR24126">
    <property type="entry name" value="ANKYRIN REPEAT, PH AND SEC7 DOMAIN CONTAINING PROTEIN SECG-RELATED"/>
    <property type="match status" value="1"/>
</dbReference>
<keyword evidence="2 3" id="KW-0040">ANK repeat</keyword>
<evidence type="ECO:0000313" key="5">
    <source>
        <dbReference type="EMBL" id="KAG6602663.1"/>
    </source>
</evidence>
<feature type="region of interest" description="Disordered" evidence="4">
    <location>
        <begin position="672"/>
        <end position="694"/>
    </location>
</feature>
<feature type="non-terminal residue" evidence="5">
    <location>
        <position position="1"/>
    </location>
</feature>
<reference evidence="5 6" key="1">
    <citation type="journal article" date="2021" name="Hortic Res">
        <title>The domestication of Cucurbita argyrosperma as revealed by the genome of its wild relative.</title>
        <authorList>
            <person name="Barrera-Redondo J."/>
            <person name="Sanchez-de la Vega G."/>
            <person name="Aguirre-Liguori J.A."/>
            <person name="Castellanos-Morales G."/>
            <person name="Gutierrez-Guerrero Y.T."/>
            <person name="Aguirre-Dugua X."/>
            <person name="Aguirre-Planter E."/>
            <person name="Tenaillon M.I."/>
            <person name="Lira-Saade R."/>
            <person name="Eguiarte L.E."/>
        </authorList>
    </citation>
    <scope>NUCLEOTIDE SEQUENCE [LARGE SCALE GENOMIC DNA]</scope>
    <source>
        <strain evidence="5">JBR-2021</strain>
    </source>
</reference>
<dbReference type="Pfam" id="PF13857">
    <property type="entry name" value="Ank_5"/>
    <property type="match status" value="1"/>
</dbReference>
<feature type="region of interest" description="Disordered" evidence="4">
    <location>
        <begin position="529"/>
        <end position="577"/>
    </location>
</feature>
<protein>
    <submittedName>
        <fullName evidence="5">Serine/threonine-protein phosphatase 6 regulatory ankyrin repeat subunit B</fullName>
    </submittedName>
</protein>